<evidence type="ECO:0000256" key="6">
    <source>
        <dbReference type="ARBA" id="ARBA00023163"/>
    </source>
</evidence>
<comment type="caution">
    <text evidence="9">The sequence shown here is derived from an EMBL/GenBank/DDBJ whole genome shotgun (WGS) entry which is preliminary data.</text>
</comment>
<evidence type="ECO:0000256" key="2">
    <source>
        <dbReference type="ARBA" id="ARBA00022490"/>
    </source>
</evidence>
<dbReference type="InterPro" id="IPR038619">
    <property type="entry name" value="MraZ_sf"/>
</dbReference>
<name>A0A2S5A329_9SPHI</name>
<dbReference type="RefSeq" id="WP_103789015.1">
    <property type="nucleotide sequence ID" value="NZ_PQVF01000006.1"/>
</dbReference>
<accession>A0A2S5A329</accession>
<keyword evidence="6 7" id="KW-0804">Transcription</keyword>
<dbReference type="GO" id="GO:2000143">
    <property type="term" value="P:negative regulation of DNA-templated transcription initiation"/>
    <property type="evidence" value="ECO:0007669"/>
    <property type="project" value="TreeGrafter"/>
</dbReference>
<keyword evidence="10" id="KW-1185">Reference proteome</keyword>
<comment type="subunit">
    <text evidence="7">Forms oligomers.</text>
</comment>
<dbReference type="CDD" id="cd16320">
    <property type="entry name" value="MraZ_N"/>
    <property type="match status" value="1"/>
</dbReference>
<evidence type="ECO:0000256" key="7">
    <source>
        <dbReference type="HAMAP-Rule" id="MF_01008"/>
    </source>
</evidence>
<feature type="domain" description="SpoVT-AbrB" evidence="8">
    <location>
        <begin position="7"/>
        <end position="53"/>
    </location>
</feature>
<keyword evidence="2 7" id="KW-0963">Cytoplasm</keyword>
<evidence type="ECO:0000313" key="10">
    <source>
        <dbReference type="Proteomes" id="UP000236893"/>
    </source>
</evidence>
<evidence type="ECO:0000313" key="9">
    <source>
        <dbReference type="EMBL" id="POY36712.1"/>
    </source>
</evidence>
<reference evidence="9 10" key="1">
    <citation type="submission" date="2018-01" db="EMBL/GenBank/DDBJ databases">
        <authorList>
            <person name="Gaut B.S."/>
            <person name="Morton B.R."/>
            <person name="Clegg M.T."/>
            <person name="Duvall M.R."/>
        </authorList>
    </citation>
    <scope>NUCLEOTIDE SEQUENCE [LARGE SCALE GENOMIC DNA]</scope>
    <source>
        <strain evidence="9 10">HR-AV</strain>
    </source>
</reference>
<keyword evidence="4 7" id="KW-0805">Transcription regulation</keyword>
<dbReference type="InterPro" id="IPR003444">
    <property type="entry name" value="MraZ"/>
</dbReference>
<keyword evidence="5 7" id="KW-0238">DNA-binding</keyword>
<dbReference type="PROSITE" id="PS51740">
    <property type="entry name" value="SPOVT_ABRB"/>
    <property type="match status" value="2"/>
</dbReference>
<evidence type="ECO:0000259" key="8">
    <source>
        <dbReference type="PROSITE" id="PS51740"/>
    </source>
</evidence>
<dbReference type="Proteomes" id="UP000236893">
    <property type="component" value="Unassembled WGS sequence"/>
</dbReference>
<dbReference type="OrthoDB" id="9807753at2"/>
<proteinExistence type="inferred from homology"/>
<sequence>MTQFIGEYDCKVDPKGRIMLPAGLKKQLPEEASDKFVINRGFEKCLVLYPFNVWQNISAEVNKLNLYNQKNRNFARYFFRGATELTLDTNNRLLLPKSLLDYAGINGELVLFPYSDRIEIWSKEAYDNLLNEEPEDFALLAEEVMGGKVGERSFDELP</sequence>
<dbReference type="GO" id="GO:0003700">
    <property type="term" value="F:DNA-binding transcription factor activity"/>
    <property type="evidence" value="ECO:0007669"/>
    <property type="project" value="UniProtKB-UniRule"/>
</dbReference>
<dbReference type="EMBL" id="PQVF01000006">
    <property type="protein sequence ID" value="POY36712.1"/>
    <property type="molecule type" value="Genomic_DNA"/>
</dbReference>
<dbReference type="GO" id="GO:0000976">
    <property type="term" value="F:transcription cis-regulatory region binding"/>
    <property type="evidence" value="ECO:0007669"/>
    <property type="project" value="TreeGrafter"/>
</dbReference>
<dbReference type="InterPro" id="IPR007159">
    <property type="entry name" value="SpoVT-AbrB_dom"/>
</dbReference>
<evidence type="ECO:0000256" key="5">
    <source>
        <dbReference type="ARBA" id="ARBA00023125"/>
    </source>
</evidence>
<evidence type="ECO:0000256" key="4">
    <source>
        <dbReference type="ARBA" id="ARBA00023015"/>
    </source>
</evidence>
<evidence type="ECO:0000256" key="3">
    <source>
        <dbReference type="ARBA" id="ARBA00022737"/>
    </source>
</evidence>
<organism evidence="9 10">
    <name type="scientific">Solitalea longa</name>
    <dbReference type="NCBI Taxonomy" id="2079460"/>
    <lineage>
        <taxon>Bacteria</taxon>
        <taxon>Pseudomonadati</taxon>
        <taxon>Bacteroidota</taxon>
        <taxon>Sphingobacteriia</taxon>
        <taxon>Sphingobacteriales</taxon>
        <taxon>Sphingobacteriaceae</taxon>
        <taxon>Solitalea</taxon>
    </lineage>
</organism>
<feature type="domain" description="SpoVT-AbrB" evidence="8">
    <location>
        <begin position="82"/>
        <end position="125"/>
    </location>
</feature>
<dbReference type="HAMAP" id="MF_01008">
    <property type="entry name" value="MraZ"/>
    <property type="match status" value="1"/>
</dbReference>
<dbReference type="PANTHER" id="PTHR34701:SF1">
    <property type="entry name" value="TRANSCRIPTIONAL REGULATOR MRAZ"/>
    <property type="match status" value="1"/>
</dbReference>
<dbReference type="SUPFAM" id="SSF89447">
    <property type="entry name" value="AbrB/MazE/MraZ-like"/>
    <property type="match status" value="1"/>
</dbReference>
<protein>
    <recommendedName>
        <fullName evidence="1 7">Transcriptional regulator MraZ</fullName>
    </recommendedName>
</protein>
<comment type="subcellular location">
    <subcellularLocation>
        <location evidence="7">Cytoplasm</location>
        <location evidence="7">Nucleoid</location>
    </subcellularLocation>
</comment>
<evidence type="ECO:0000256" key="1">
    <source>
        <dbReference type="ARBA" id="ARBA00013860"/>
    </source>
</evidence>
<dbReference type="InterPro" id="IPR035644">
    <property type="entry name" value="MraZ_C"/>
</dbReference>
<dbReference type="Pfam" id="PF02381">
    <property type="entry name" value="MraZ"/>
    <property type="match status" value="2"/>
</dbReference>
<dbReference type="Gene3D" id="3.40.1550.20">
    <property type="entry name" value="Transcriptional regulator MraZ domain"/>
    <property type="match status" value="1"/>
</dbReference>
<dbReference type="GO" id="GO:0005737">
    <property type="term" value="C:cytoplasm"/>
    <property type="evidence" value="ECO:0007669"/>
    <property type="project" value="UniProtKB-UniRule"/>
</dbReference>
<dbReference type="PANTHER" id="PTHR34701">
    <property type="entry name" value="TRANSCRIPTIONAL REGULATOR MRAZ"/>
    <property type="match status" value="1"/>
</dbReference>
<dbReference type="NCBIfam" id="TIGR00242">
    <property type="entry name" value="division/cell wall cluster transcriptional repressor MraZ"/>
    <property type="match status" value="1"/>
</dbReference>
<dbReference type="InterPro" id="IPR035642">
    <property type="entry name" value="MraZ_N"/>
</dbReference>
<dbReference type="AlphaFoldDB" id="A0A2S5A329"/>
<dbReference type="GO" id="GO:0009295">
    <property type="term" value="C:nucleoid"/>
    <property type="evidence" value="ECO:0007669"/>
    <property type="project" value="UniProtKB-SubCell"/>
</dbReference>
<dbReference type="CDD" id="cd16321">
    <property type="entry name" value="MraZ_C"/>
    <property type="match status" value="1"/>
</dbReference>
<dbReference type="InterPro" id="IPR037914">
    <property type="entry name" value="SpoVT-AbrB_sf"/>
</dbReference>
<keyword evidence="3" id="KW-0677">Repeat</keyword>
<gene>
    <name evidence="7 9" type="primary">mraZ</name>
    <name evidence="9" type="ORF">C3K47_10155</name>
</gene>
<comment type="similarity">
    <text evidence="7">Belongs to the MraZ family.</text>
</comment>
<dbReference type="InterPro" id="IPR020603">
    <property type="entry name" value="MraZ_dom"/>
</dbReference>